<evidence type="ECO:0000313" key="4">
    <source>
        <dbReference type="Proteomes" id="UP000295313"/>
    </source>
</evidence>
<feature type="transmembrane region" description="Helical" evidence="1">
    <location>
        <begin position="52"/>
        <end position="71"/>
    </location>
</feature>
<evidence type="ECO:0000313" key="3">
    <source>
        <dbReference type="EMBL" id="TDX84534.1"/>
    </source>
</evidence>
<organism evidence="3 4">
    <name type="scientific">Epilithonimonas xixisoli</name>
    <dbReference type="NCBI Taxonomy" id="1476462"/>
    <lineage>
        <taxon>Bacteria</taxon>
        <taxon>Pseudomonadati</taxon>
        <taxon>Bacteroidota</taxon>
        <taxon>Flavobacteriia</taxon>
        <taxon>Flavobacteriales</taxon>
        <taxon>Weeksellaceae</taxon>
        <taxon>Chryseobacterium group</taxon>
        <taxon>Epilithonimonas</taxon>
    </lineage>
</organism>
<sequence>MENQMETRKYKRAKERMEEEKAFYIMLTGYFLLMPFLIFINLKTDPQTQWFWFPLIGCGLSVLGYGLYLFAGKSWEERKIRQIMNNKK</sequence>
<dbReference type="OrthoDB" id="8965954at2"/>
<proteinExistence type="predicted"/>
<evidence type="ECO:0000259" key="2">
    <source>
        <dbReference type="Pfam" id="PF13239"/>
    </source>
</evidence>
<dbReference type="Pfam" id="PF13239">
    <property type="entry name" value="2TM"/>
    <property type="match status" value="1"/>
</dbReference>
<keyword evidence="1" id="KW-0812">Transmembrane</keyword>
<keyword evidence="4" id="KW-1185">Reference proteome</keyword>
<dbReference type="InterPro" id="IPR025698">
    <property type="entry name" value="2TM_dom"/>
</dbReference>
<dbReference type="AlphaFoldDB" id="A0A4R8IGC8"/>
<comment type="caution">
    <text evidence="3">The sequence shown here is derived from an EMBL/GenBank/DDBJ whole genome shotgun (WGS) entry which is preliminary data.</text>
</comment>
<name>A0A4R8IGC8_9FLAO</name>
<protein>
    <submittedName>
        <fullName evidence="3">2TM domain-containing protein</fullName>
    </submittedName>
</protein>
<keyword evidence="1" id="KW-1133">Transmembrane helix</keyword>
<dbReference type="EMBL" id="SOEO01000002">
    <property type="protein sequence ID" value="TDX84534.1"/>
    <property type="molecule type" value="Genomic_DNA"/>
</dbReference>
<keyword evidence="1" id="KW-0472">Membrane</keyword>
<feature type="transmembrane region" description="Helical" evidence="1">
    <location>
        <begin position="21"/>
        <end position="40"/>
    </location>
</feature>
<reference evidence="3 4" key="1">
    <citation type="submission" date="2019-03" db="EMBL/GenBank/DDBJ databases">
        <title>Genomic Encyclopedia of Type Strains, Phase III (KMG-III): the genomes of soil and plant-associated and newly described type strains.</title>
        <authorList>
            <person name="Whitman W."/>
        </authorList>
    </citation>
    <scope>NUCLEOTIDE SEQUENCE [LARGE SCALE GENOMIC DNA]</scope>
    <source>
        <strain evidence="3 4">CGMCC 1.12802</strain>
    </source>
</reference>
<accession>A0A4R8IGC8</accession>
<feature type="domain" description="2TM" evidence="2">
    <location>
        <begin position="11"/>
        <end position="85"/>
    </location>
</feature>
<evidence type="ECO:0000256" key="1">
    <source>
        <dbReference type="SAM" id="Phobius"/>
    </source>
</evidence>
<gene>
    <name evidence="3" type="ORF">B0I22_2157</name>
</gene>
<dbReference type="RefSeq" id="WP_133944537.1">
    <property type="nucleotide sequence ID" value="NZ_SOEO01000002.1"/>
</dbReference>
<dbReference type="Proteomes" id="UP000295313">
    <property type="component" value="Unassembled WGS sequence"/>
</dbReference>